<feature type="transmembrane region" description="Helical" evidence="2">
    <location>
        <begin position="203"/>
        <end position="221"/>
    </location>
</feature>
<feature type="transmembrane region" description="Helical" evidence="2">
    <location>
        <begin position="109"/>
        <end position="127"/>
    </location>
</feature>
<feature type="transmembrane region" description="Helical" evidence="2">
    <location>
        <begin position="20"/>
        <end position="44"/>
    </location>
</feature>
<keyword evidence="2" id="KW-1133">Transmembrane helix</keyword>
<evidence type="ECO:0000313" key="5">
    <source>
        <dbReference type="Proteomes" id="UP000004893"/>
    </source>
</evidence>
<dbReference type="eggNOG" id="COG1989">
    <property type="taxonomic scope" value="Bacteria"/>
</dbReference>
<keyword evidence="2" id="KW-0472">Membrane</keyword>
<sequence length="230" mass="23631">MSAERAGEECTNLGEVKKELVIHLICNIAAAAAGAAAFCMIAGYCSPGNGRGSRPLCTWIFRGTGGITALYCLHRYEEAGACLTMFGFFCILAAVALTDLGRREIPDMYCAAVVILAFISAFTLPGLPVWERAAGSLCVSLPFLVVAVAVPGAFGGGDVKLMAACGLFLGVKITAVAAAAGILLAGCAGAGLVLSGRRGKRGVLALGPFLCAGMTAGVIWGEQMIQWYIS</sequence>
<dbReference type="Pfam" id="PF01478">
    <property type="entry name" value="Peptidase_A24"/>
    <property type="match status" value="1"/>
</dbReference>
<name>C0C2Q8_9FIRM</name>
<evidence type="ECO:0000259" key="3">
    <source>
        <dbReference type="Pfam" id="PF01478"/>
    </source>
</evidence>
<keyword evidence="2" id="KW-0812">Transmembrane</keyword>
<feature type="transmembrane region" description="Helical" evidence="2">
    <location>
        <begin position="166"/>
        <end position="191"/>
    </location>
</feature>
<reference evidence="4" key="1">
    <citation type="submission" date="2009-02" db="EMBL/GenBank/DDBJ databases">
        <authorList>
            <person name="Fulton L."/>
            <person name="Clifton S."/>
            <person name="Fulton B."/>
            <person name="Xu J."/>
            <person name="Minx P."/>
            <person name="Pepin K.H."/>
            <person name="Johnson M."/>
            <person name="Bhonagiri V."/>
            <person name="Nash W.E."/>
            <person name="Mardis E.R."/>
            <person name="Wilson R.K."/>
        </authorList>
    </citation>
    <scope>NUCLEOTIDE SEQUENCE [LARGE SCALE GENOMIC DNA]</scope>
    <source>
        <strain evidence="4">DSM 15053</strain>
    </source>
</reference>
<dbReference type="STRING" id="553973.CLOHYLEM_06364"/>
<dbReference type="HOGENOM" id="CLU_1203113_0_0_9"/>
<proteinExistence type="inferred from homology"/>
<dbReference type="PANTHER" id="PTHR30487:SF0">
    <property type="entry name" value="PREPILIN LEADER PEPTIDASE_N-METHYLTRANSFERASE-RELATED"/>
    <property type="match status" value="1"/>
</dbReference>
<dbReference type="GO" id="GO:0005886">
    <property type="term" value="C:plasma membrane"/>
    <property type="evidence" value="ECO:0007669"/>
    <property type="project" value="TreeGrafter"/>
</dbReference>
<dbReference type="InterPro" id="IPR050882">
    <property type="entry name" value="Prepilin_peptidase/N-MTase"/>
</dbReference>
<evidence type="ECO:0000256" key="2">
    <source>
        <dbReference type="SAM" id="Phobius"/>
    </source>
</evidence>
<dbReference type="Proteomes" id="UP000004893">
    <property type="component" value="Unassembled WGS sequence"/>
</dbReference>
<dbReference type="AlphaFoldDB" id="C0C2Q8"/>
<dbReference type="PANTHER" id="PTHR30487">
    <property type="entry name" value="TYPE 4 PREPILIN-LIKE PROTEINS LEADER PEPTIDE-PROCESSING ENZYME"/>
    <property type="match status" value="1"/>
</dbReference>
<accession>C0C2Q8</accession>
<dbReference type="Gene3D" id="1.20.120.1220">
    <property type="match status" value="1"/>
</dbReference>
<comment type="similarity">
    <text evidence="1">Belongs to the peptidase A24 family.</text>
</comment>
<feature type="transmembrane region" description="Helical" evidence="2">
    <location>
        <begin position="79"/>
        <end position="97"/>
    </location>
</feature>
<feature type="transmembrane region" description="Helical" evidence="2">
    <location>
        <begin position="133"/>
        <end position="154"/>
    </location>
</feature>
<gene>
    <name evidence="4" type="ORF">CLOHYLEM_06364</name>
</gene>
<feature type="domain" description="Prepilin type IV endopeptidase peptidase" evidence="3">
    <location>
        <begin position="88"/>
        <end position="188"/>
    </location>
</feature>
<dbReference type="EMBL" id="ABYI02000023">
    <property type="protein sequence ID" value="EEG73682.1"/>
    <property type="molecule type" value="Genomic_DNA"/>
</dbReference>
<organism evidence="4 5">
    <name type="scientific">[Clostridium] hylemonae DSM 15053</name>
    <dbReference type="NCBI Taxonomy" id="553973"/>
    <lineage>
        <taxon>Bacteria</taxon>
        <taxon>Bacillati</taxon>
        <taxon>Bacillota</taxon>
        <taxon>Clostridia</taxon>
        <taxon>Lachnospirales</taxon>
        <taxon>Lachnospiraceae</taxon>
    </lineage>
</organism>
<dbReference type="GO" id="GO:0004190">
    <property type="term" value="F:aspartic-type endopeptidase activity"/>
    <property type="evidence" value="ECO:0007669"/>
    <property type="project" value="InterPro"/>
</dbReference>
<evidence type="ECO:0000256" key="1">
    <source>
        <dbReference type="ARBA" id="ARBA00005801"/>
    </source>
</evidence>
<protein>
    <submittedName>
        <fullName evidence="4">Peptidase, A24 family</fullName>
    </submittedName>
</protein>
<reference evidence="4" key="2">
    <citation type="submission" date="2013-06" db="EMBL/GenBank/DDBJ databases">
        <title>Draft genome sequence of Clostridium hylemonae (DSM 15053).</title>
        <authorList>
            <person name="Sudarsanam P."/>
            <person name="Ley R."/>
            <person name="Guruge J."/>
            <person name="Turnbaugh P.J."/>
            <person name="Mahowald M."/>
            <person name="Liep D."/>
            <person name="Gordon J."/>
        </authorList>
    </citation>
    <scope>NUCLEOTIDE SEQUENCE</scope>
    <source>
        <strain evidence="4">DSM 15053</strain>
    </source>
</reference>
<comment type="caution">
    <text evidence="4">The sequence shown here is derived from an EMBL/GenBank/DDBJ whole genome shotgun (WGS) entry which is preliminary data.</text>
</comment>
<evidence type="ECO:0000313" key="4">
    <source>
        <dbReference type="EMBL" id="EEG73682.1"/>
    </source>
</evidence>
<dbReference type="InterPro" id="IPR000045">
    <property type="entry name" value="Prepilin_IV_endopep_pep"/>
</dbReference>
<keyword evidence="5" id="KW-1185">Reference proteome</keyword>
<feature type="transmembrane region" description="Helical" evidence="2">
    <location>
        <begin position="56"/>
        <end position="73"/>
    </location>
</feature>
<dbReference type="GO" id="GO:0006465">
    <property type="term" value="P:signal peptide processing"/>
    <property type="evidence" value="ECO:0007669"/>
    <property type="project" value="TreeGrafter"/>
</dbReference>
<dbReference type="MEROPS" id="A24.019"/>